<comment type="caution">
    <text evidence="1">The sequence shown here is derived from an EMBL/GenBank/DDBJ whole genome shotgun (WGS) entry which is preliminary data.</text>
</comment>
<proteinExistence type="predicted"/>
<keyword evidence="2" id="KW-1185">Reference proteome</keyword>
<dbReference type="OrthoDB" id="2320933at2759"/>
<reference evidence="1" key="1">
    <citation type="submission" date="2020-07" db="EMBL/GenBank/DDBJ databases">
        <authorList>
            <person name="Nazaruddin N."/>
        </authorList>
    </citation>
    <scope>NUCLEOTIDE SEQUENCE</scope>
</reference>
<feature type="non-terminal residue" evidence="1">
    <location>
        <position position="1"/>
    </location>
</feature>
<protein>
    <submittedName>
        <fullName evidence="1">Uncharacterized protein</fullName>
    </submittedName>
</protein>
<dbReference type="EMBL" id="CAJDYZ010003334">
    <property type="protein sequence ID" value="CAD1470007.1"/>
    <property type="molecule type" value="Genomic_DNA"/>
</dbReference>
<gene>
    <name evidence="1" type="ORF">MHI_LOCUS173468</name>
</gene>
<name>A0A6V7H191_9HYME</name>
<accession>A0A6V7H191</accession>
<dbReference type="AlphaFoldDB" id="A0A6V7H191"/>
<dbReference type="Proteomes" id="UP000752696">
    <property type="component" value="Unassembled WGS sequence"/>
</dbReference>
<evidence type="ECO:0000313" key="1">
    <source>
        <dbReference type="EMBL" id="CAD1470007.1"/>
    </source>
</evidence>
<evidence type="ECO:0000313" key="2">
    <source>
        <dbReference type="Proteomes" id="UP000752696"/>
    </source>
</evidence>
<sequence length="32" mass="3741">RAMTPFALELNFLVKEYAASKETYPPKQIKKK</sequence>
<organism evidence="1 2">
    <name type="scientific">Heterotrigona itama</name>
    <dbReference type="NCBI Taxonomy" id="395501"/>
    <lineage>
        <taxon>Eukaryota</taxon>
        <taxon>Metazoa</taxon>
        <taxon>Ecdysozoa</taxon>
        <taxon>Arthropoda</taxon>
        <taxon>Hexapoda</taxon>
        <taxon>Insecta</taxon>
        <taxon>Pterygota</taxon>
        <taxon>Neoptera</taxon>
        <taxon>Endopterygota</taxon>
        <taxon>Hymenoptera</taxon>
        <taxon>Apocrita</taxon>
        <taxon>Aculeata</taxon>
        <taxon>Apoidea</taxon>
        <taxon>Anthophila</taxon>
        <taxon>Apidae</taxon>
        <taxon>Heterotrigona</taxon>
    </lineage>
</organism>